<evidence type="ECO:0000313" key="4">
    <source>
        <dbReference type="EMBL" id="AUH05696.1"/>
    </source>
</evidence>
<dbReference type="InterPro" id="IPR036412">
    <property type="entry name" value="HAD-like_sf"/>
</dbReference>
<proteinExistence type="predicted"/>
<dbReference type="Gene3D" id="3.40.50.1000">
    <property type="entry name" value="HAD superfamily/HAD-like"/>
    <property type="match status" value="1"/>
</dbReference>
<dbReference type="AlphaFoldDB" id="A0A2I5TMB1"/>
<evidence type="ECO:0000313" key="3">
    <source>
        <dbReference type="EMBL" id="AUH01375.1"/>
    </source>
</evidence>
<evidence type="ECO:0000256" key="2">
    <source>
        <dbReference type="ARBA" id="ARBA00022801"/>
    </source>
</evidence>
<gene>
    <name evidence="3" type="ORF">CWC46_17110</name>
    <name evidence="4" type="ORF">Ser39006_017110</name>
</gene>
<dbReference type="RefSeq" id="WP_021015329.1">
    <property type="nucleotide sequence ID" value="NZ_CP025084.1"/>
</dbReference>
<protein>
    <submittedName>
        <fullName evidence="4">Haloacid dehalogenase type II</fullName>
    </submittedName>
</protein>
<dbReference type="OrthoDB" id="9785638at2"/>
<dbReference type="Gene3D" id="1.10.150.750">
    <property type="match status" value="1"/>
</dbReference>
<keyword evidence="2" id="KW-0378">Hydrolase</keyword>
<reference evidence="4" key="2">
    <citation type="submission" date="2013-09" db="EMBL/GenBank/DDBJ databases">
        <authorList>
            <person name="Wang G."/>
            <person name="Yang Y."/>
            <person name="Su Y."/>
        </authorList>
    </citation>
    <scope>NUCLEOTIDE SEQUENCE</scope>
    <source>
        <strain evidence="4">ATCC 39006</strain>
    </source>
</reference>
<dbReference type="InterPro" id="IPR006328">
    <property type="entry name" value="2-HAD"/>
</dbReference>
<sequence length="222" mass="24655">MAVFKPKYITFDCYGTLIKFDMAGAAAARFADRVSETDMPGFISDFSAYRMDEVLGAWKPYSQVVGNALQRTCAKWHLHCDERDCDTINTAVTTWGPHPDVPAGLATVAREFPLVLLTNSMDDLITYHVPRLGAPIYKVFTAEQAGAYKPQMRAFEYMLEQLNCGPEEILHVSSSLRYDLMTAHDMGITHKVFVNRGHDAANPYYGYTEISNIGGLAAIVGL</sequence>
<dbReference type="PANTHER" id="PTHR43316">
    <property type="entry name" value="HYDROLASE, HALOACID DELAHOGENASE-RELATED"/>
    <property type="match status" value="1"/>
</dbReference>
<dbReference type="SFLD" id="SFLDS00003">
    <property type="entry name" value="Haloacid_Dehalogenase"/>
    <property type="match status" value="1"/>
</dbReference>
<dbReference type="InterPro" id="IPR006439">
    <property type="entry name" value="HAD-SF_hydro_IA"/>
</dbReference>
<organism evidence="4 5">
    <name type="scientific">Serratia sp. (strain ATCC 39006)</name>
    <name type="common">Prodigiosinella confusarubida</name>
    <dbReference type="NCBI Taxonomy" id="104623"/>
    <lineage>
        <taxon>Bacteria</taxon>
        <taxon>Pseudomonadati</taxon>
        <taxon>Pseudomonadota</taxon>
        <taxon>Gammaproteobacteria</taxon>
        <taxon>Enterobacterales</taxon>
        <taxon>Pectobacteriaceae</taxon>
        <taxon>Prodigiosinella</taxon>
    </lineage>
</organism>
<evidence type="ECO:0000313" key="6">
    <source>
        <dbReference type="Proteomes" id="UP000233778"/>
    </source>
</evidence>
<reference evidence="4" key="4">
    <citation type="submission" date="2017-11" db="EMBL/GenBank/DDBJ databases">
        <title>Complete genome sequence of Serratia sp. ATCC 39006.</title>
        <authorList>
            <person name="Hampton H.G."/>
            <person name="Jackson S.A."/>
            <person name="Jauregui R."/>
            <person name="Poulter G.T.M."/>
            <person name="Salmond G.P.C."/>
            <person name="Fineran P.C."/>
        </authorList>
    </citation>
    <scope>NUCLEOTIDE SEQUENCE</scope>
    <source>
        <strain evidence="4">ATCC 39006</strain>
    </source>
</reference>
<dbReference type="InterPro" id="IPR051540">
    <property type="entry name" value="S-2-haloacid_dehalogenase"/>
</dbReference>
<dbReference type="STRING" id="104623.Ser39006_02063"/>
<keyword evidence="1" id="KW-0479">Metal-binding</keyword>
<dbReference type="KEGG" id="sera:Ser39006_017110"/>
<name>A0A2I5TMB1_SERS3</name>
<dbReference type="GO" id="GO:0046872">
    <property type="term" value="F:metal ion binding"/>
    <property type="evidence" value="ECO:0007669"/>
    <property type="project" value="UniProtKB-KW"/>
</dbReference>
<dbReference type="Proteomes" id="UP000017700">
    <property type="component" value="Chromosome"/>
</dbReference>
<dbReference type="Pfam" id="PF00702">
    <property type="entry name" value="Hydrolase"/>
    <property type="match status" value="1"/>
</dbReference>
<dbReference type="NCBIfam" id="TIGR01428">
    <property type="entry name" value="HAD_type_II"/>
    <property type="match status" value="1"/>
</dbReference>
<dbReference type="InterPro" id="IPR023214">
    <property type="entry name" value="HAD_sf"/>
</dbReference>
<dbReference type="SUPFAM" id="SSF56784">
    <property type="entry name" value="HAD-like"/>
    <property type="match status" value="1"/>
</dbReference>
<dbReference type="KEGG" id="serq:CWC46_17110"/>
<dbReference type="Proteomes" id="UP000233778">
    <property type="component" value="Chromosome"/>
</dbReference>
<dbReference type="PRINTS" id="PR00413">
    <property type="entry name" value="HADHALOGNASE"/>
</dbReference>
<dbReference type="EMBL" id="CP025084">
    <property type="protein sequence ID" value="AUH05696.1"/>
    <property type="molecule type" value="Genomic_DNA"/>
</dbReference>
<evidence type="ECO:0000256" key="1">
    <source>
        <dbReference type="ARBA" id="ARBA00022723"/>
    </source>
</evidence>
<keyword evidence="5" id="KW-1185">Reference proteome</keyword>
<reference evidence="3 6" key="3">
    <citation type="submission" date="2017-11" db="EMBL/GenBank/DDBJ databases">
        <title>Complete genome sequence of Serratia sp. ATCC 39006 LacA.</title>
        <authorList>
            <person name="Hampton H.G."/>
            <person name="Jackson S.A."/>
            <person name="Jauregui R."/>
            <person name="Poulter G.T.M."/>
            <person name="Salmond G.P.C."/>
            <person name="Fineran P.C."/>
        </authorList>
    </citation>
    <scope>NUCLEOTIDE SEQUENCE [LARGE SCALE GENOMIC DNA]</scope>
    <source>
        <strain evidence="3 6">ATCC 39006</strain>
    </source>
</reference>
<evidence type="ECO:0000313" key="5">
    <source>
        <dbReference type="Proteomes" id="UP000017700"/>
    </source>
</evidence>
<accession>A0A2I5TMB1</accession>
<dbReference type="GO" id="GO:0019120">
    <property type="term" value="F:hydrolase activity, acting on acid halide bonds, in C-halide compounds"/>
    <property type="evidence" value="ECO:0007669"/>
    <property type="project" value="InterPro"/>
</dbReference>
<dbReference type="NCBIfam" id="TIGR01493">
    <property type="entry name" value="HAD-SF-IA-v2"/>
    <property type="match status" value="1"/>
</dbReference>
<dbReference type="SFLD" id="SFLDG01129">
    <property type="entry name" value="C1.5:_HAD__Beta-PGM__Phosphata"/>
    <property type="match status" value="1"/>
</dbReference>
<dbReference type="EMBL" id="CP025085">
    <property type="protein sequence ID" value="AUH01375.1"/>
    <property type="molecule type" value="Genomic_DNA"/>
</dbReference>
<reference evidence="4 5" key="1">
    <citation type="journal article" date="2013" name="Genome Announc.">
        <title>Draft genome sequence of Serratia sp. strain ATCC 39006, a model bacterium for analysis of the biosynthesis and regulation of prodigiosin, a carbapenem, and gas vesicles.</title>
        <authorList>
            <person name="Fineran P.C."/>
            <person name="Iglesias Cans M.C."/>
            <person name="Ramsay J.P."/>
            <person name="Wilf N.M."/>
            <person name="Cossyleon D."/>
            <person name="McNeil M.B."/>
            <person name="Williamson N.R."/>
            <person name="Monson R.E."/>
            <person name="Becher S.A."/>
            <person name="Stanton J.A."/>
            <person name="Brugger K."/>
            <person name="Brown S.D."/>
            <person name="Salmond G.P."/>
        </authorList>
    </citation>
    <scope>NUCLEOTIDE SEQUENCE [LARGE SCALE GENOMIC DNA]</scope>
    <source>
        <strain evidence="4">ATCC 39006</strain>
        <strain evidence="5">ATCC 39006 / SC 11482</strain>
    </source>
</reference>
<dbReference type="PANTHER" id="PTHR43316:SF9">
    <property type="entry name" value="ACID DEHALOGENASE, PUTATIVE (AFU_ORTHOLOGUE AFUA_6G14460)-RELATED"/>
    <property type="match status" value="1"/>
</dbReference>